<dbReference type="OrthoDB" id="6620093at2"/>
<name>A0A0A0J0H4_9MICO</name>
<organism evidence="2 3">
    <name type="scientific">Knoellia sinensis KCTC 19936</name>
    <dbReference type="NCBI Taxonomy" id="1385520"/>
    <lineage>
        <taxon>Bacteria</taxon>
        <taxon>Bacillati</taxon>
        <taxon>Actinomycetota</taxon>
        <taxon>Actinomycetes</taxon>
        <taxon>Micrococcales</taxon>
        <taxon>Intrasporangiaceae</taxon>
        <taxon>Knoellia</taxon>
    </lineage>
</organism>
<keyword evidence="2" id="KW-0808">Transferase</keyword>
<dbReference type="InterPro" id="IPR002213">
    <property type="entry name" value="UDP_glucos_trans"/>
</dbReference>
<dbReference type="InterPro" id="IPR050426">
    <property type="entry name" value="Glycosyltransferase_28"/>
</dbReference>
<dbReference type="PANTHER" id="PTHR48050">
    <property type="entry name" value="STEROL 3-BETA-GLUCOSYLTRANSFERASE"/>
    <property type="match status" value="1"/>
</dbReference>
<dbReference type="Proteomes" id="UP000030002">
    <property type="component" value="Unassembled WGS sequence"/>
</dbReference>
<sequence length="411" mass="43569">MATVLAFTSPALGHLFPMTPLLLELHARGHRVHLRTLGSQVGAMRALGLEASALDPRALEIVHPDWEAKDPVGALKLAVRTFTQRADVDAPDFQSALDEVAPDLVIVDITAWGALAVAERWGGPWVTHSPFTPPITSKGTPPFGPGLRPIPGPIGRLRDALVRPLVMGAAERTLRPGINAVRERIGVPPVHGADDFFRRCDLMLVTTSEPFEYAHPDWAPQVQMIGANAWEPPQALPAWLDEITDPIVLVTTSSEFQDDGLLVRTALEALRDEPVHVVATMPAGVDATIKVPANATLVEFVPHGPVLDRAVVAVTHGGMGATQKALARGIPVCVVPFGRDQLEVARRAEVSGSGTRLPAKKLNAERLRAKVKEAMTLTSGAQRVKAGYAVAGGAPAGADAVEGLLKKGAPA</sequence>
<dbReference type="GO" id="GO:0016758">
    <property type="term" value="F:hexosyltransferase activity"/>
    <property type="evidence" value="ECO:0007669"/>
    <property type="project" value="UniProtKB-ARBA"/>
</dbReference>
<dbReference type="eggNOG" id="COG1819">
    <property type="taxonomic scope" value="Bacteria"/>
</dbReference>
<evidence type="ECO:0000313" key="3">
    <source>
        <dbReference type="Proteomes" id="UP000030002"/>
    </source>
</evidence>
<dbReference type="AlphaFoldDB" id="A0A0A0J0H4"/>
<evidence type="ECO:0000259" key="1">
    <source>
        <dbReference type="Pfam" id="PF06722"/>
    </source>
</evidence>
<proteinExistence type="predicted"/>
<evidence type="ECO:0000313" key="2">
    <source>
        <dbReference type="EMBL" id="KGN30548.1"/>
    </source>
</evidence>
<dbReference type="PANTHER" id="PTHR48050:SF13">
    <property type="entry name" value="STEROL 3-BETA-GLUCOSYLTRANSFERASE UGT80A2"/>
    <property type="match status" value="1"/>
</dbReference>
<dbReference type="GO" id="GO:0017000">
    <property type="term" value="P:antibiotic biosynthetic process"/>
    <property type="evidence" value="ECO:0007669"/>
    <property type="project" value="UniProtKB-ARBA"/>
</dbReference>
<keyword evidence="3" id="KW-1185">Reference proteome</keyword>
<accession>A0A0A0J0H4</accession>
<dbReference type="STRING" id="1385520.N802_06945"/>
<dbReference type="RefSeq" id="WP_035918598.1">
    <property type="nucleotide sequence ID" value="NZ_AVPJ01000018.1"/>
</dbReference>
<reference evidence="2 3" key="1">
    <citation type="submission" date="2013-08" db="EMBL/GenBank/DDBJ databases">
        <title>The genome sequence of Knoellia sinensis.</title>
        <authorList>
            <person name="Zhu W."/>
            <person name="Wang G."/>
        </authorList>
    </citation>
    <scope>NUCLEOTIDE SEQUENCE [LARGE SCALE GENOMIC DNA]</scope>
    <source>
        <strain evidence="2 3">KCTC 19936</strain>
    </source>
</reference>
<dbReference type="Pfam" id="PF06722">
    <property type="entry name" value="EryCIII-like_C"/>
    <property type="match status" value="1"/>
</dbReference>
<comment type="caution">
    <text evidence="2">The sequence shown here is derived from an EMBL/GenBank/DDBJ whole genome shotgun (WGS) entry which is preliminary data.</text>
</comment>
<dbReference type="GO" id="GO:0008194">
    <property type="term" value="F:UDP-glycosyltransferase activity"/>
    <property type="evidence" value="ECO:0007669"/>
    <property type="project" value="InterPro"/>
</dbReference>
<dbReference type="SUPFAM" id="SSF53756">
    <property type="entry name" value="UDP-Glycosyltransferase/glycogen phosphorylase"/>
    <property type="match status" value="1"/>
</dbReference>
<dbReference type="CDD" id="cd03784">
    <property type="entry name" value="GT1_Gtf-like"/>
    <property type="match status" value="1"/>
</dbReference>
<dbReference type="Gene3D" id="3.40.50.2000">
    <property type="entry name" value="Glycogen Phosphorylase B"/>
    <property type="match status" value="2"/>
</dbReference>
<protein>
    <submittedName>
        <fullName evidence="2">Glycosyl transferase</fullName>
    </submittedName>
</protein>
<dbReference type="EMBL" id="AVPJ01000018">
    <property type="protein sequence ID" value="KGN30548.1"/>
    <property type="molecule type" value="Genomic_DNA"/>
</dbReference>
<feature type="domain" description="Erythromycin biosynthesis protein CIII-like C-terminal" evidence="1">
    <location>
        <begin position="274"/>
        <end position="387"/>
    </location>
</feature>
<dbReference type="InterPro" id="IPR010610">
    <property type="entry name" value="EryCIII-like_C"/>
</dbReference>
<gene>
    <name evidence="2" type="ORF">N802_06945</name>
</gene>